<dbReference type="RefSeq" id="WP_075712333.1">
    <property type="nucleotide sequence ID" value="NZ_MJIE01000001.1"/>
</dbReference>
<organism evidence="4 5">
    <name type="scientific">Hornefia porci</name>
    <dbReference type="NCBI Taxonomy" id="2652292"/>
    <lineage>
        <taxon>Bacteria</taxon>
        <taxon>Bacillati</taxon>
        <taxon>Bacillota</taxon>
        <taxon>Clostridia</taxon>
        <taxon>Peptostreptococcales</taxon>
        <taxon>Anaerovoracaceae</taxon>
        <taxon>Hornefia</taxon>
    </lineage>
</organism>
<evidence type="ECO:0000259" key="3">
    <source>
        <dbReference type="PROSITE" id="PS01031"/>
    </source>
</evidence>
<evidence type="ECO:0000256" key="1">
    <source>
        <dbReference type="PROSITE-ProRule" id="PRU00285"/>
    </source>
</evidence>
<feature type="domain" description="SHSP" evidence="3">
    <location>
        <begin position="25"/>
        <end position="141"/>
    </location>
</feature>
<keyword evidence="5" id="KW-1185">Reference proteome</keyword>
<dbReference type="InterPro" id="IPR008978">
    <property type="entry name" value="HSP20-like_chaperone"/>
</dbReference>
<dbReference type="AlphaFoldDB" id="A0A1Q9JGK7"/>
<proteinExistence type="inferred from homology"/>
<gene>
    <name evidence="4" type="ORF">BHK98_04215</name>
</gene>
<dbReference type="CDD" id="cd06471">
    <property type="entry name" value="ACD_LpsHSP_like"/>
    <property type="match status" value="1"/>
</dbReference>
<dbReference type="OrthoDB" id="9811615at2"/>
<dbReference type="Gene3D" id="2.60.40.790">
    <property type="match status" value="1"/>
</dbReference>
<accession>A0A1Q9JGK7</accession>
<evidence type="ECO:0000313" key="5">
    <source>
        <dbReference type="Proteomes" id="UP000187404"/>
    </source>
</evidence>
<dbReference type="InterPro" id="IPR002068">
    <property type="entry name" value="A-crystallin/Hsp20_dom"/>
</dbReference>
<comment type="caution">
    <text evidence="4">The sequence shown here is derived from an EMBL/GenBank/DDBJ whole genome shotgun (WGS) entry which is preliminary data.</text>
</comment>
<dbReference type="STRING" id="1261640.BHK98_04215"/>
<dbReference type="SUPFAM" id="SSF49764">
    <property type="entry name" value="HSP20-like chaperones"/>
    <property type="match status" value="1"/>
</dbReference>
<dbReference type="EMBL" id="MJIE01000001">
    <property type="protein sequence ID" value="OLR55338.1"/>
    <property type="molecule type" value="Genomic_DNA"/>
</dbReference>
<dbReference type="Pfam" id="PF00011">
    <property type="entry name" value="HSP20"/>
    <property type="match status" value="1"/>
</dbReference>
<evidence type="ECO:0000256" key="2">
    <source>
        <dbReference type="RuleBase" id="RU003616"/>
    </source>
</evidence>
<name>A0A1Q9JGK7_9FIRM</name>
<dbReference type="PROSITE" id="PS01031">
    <property type="entry name" value="SHSP"/>
    <property type="match status" value="1"/>
</dbReference>
<comment type="similarity">
    <text evidence="1 2">Belongs to the small heat shock protein (HSP20) family.</text>
</comment>
<sequence>MLLPSIFGDRFFNDDFMDFPPFRGNRVENTLMKSDVKDAGDHYELHMDLPGFDKDNVKIQLNDGVLQVEATTSTSNDEKGEDGSYIRRERFQGTCTRSFYVGDDVRQEDIKARFDQGVLKIDVPKAEAKPEIEQNKYIAIEG</sequence>
<reference evidence="4 5" key="1">
    <citation type="journal article" date="2016" name="Appl. Environ. Microbiol.">
        <title>Function and Phylogeny of Bacterial Butyryl Coenzyme A:Acetate Transferases and Their Diversity in the Proximal Colon of Swine.</title>
        <authorList>
            <person name="Trachsel J."/>
            <person name="Bayles D.O."/>
            <person name="Looft T."/>
            <person name="Levine U.Y."/>
            <person name="Allen H.K."/>
        </authorList>
    </citation>
    <scope>NUCLEOTIDE SEQUENCE [LARGE SCALE GENOMIC DNA]</scope>
    <source>
        <strain evidence="4 5">68-3-10</strain>
    </source>
</reference>
<dbReference type="Proteomes" id="UP000187404">
    <property type="component" value="Unassembled WGS sequence"/>
</dbReference>
<dbReference type="InterPro" id="IPR031107">
    <property type="entry name" value="Small_HSP"/>
</dbReference>
<evidence type="ECO:0000313" key="4">
    <source>
        <dbReference type="EMBL" id="OLR55338.1"/>
    </source>
</evidence>
<dbReference type="PANTHER" id="PTHR11527">
    <property type="entry name" value="HEAT-SHOCK PROTEIN 20 FAMILY MEMBER"/>
    <property type="match status" value="1"/>
</dbReference>
<protein>
    <submittedName>
        <fullName evidence="4">Heat-shock protein</fullName>
    </submittedName>
</protein>